<organism evidence="2">
    <name type="scientific">Pyramimonas obovata</name>
    <dbReference type="NCBI Taxonomy" id="1411642"/>
    <lineage>
        <taxon>Eukaryota</taxon>
        <taxon>Viridiplantae</taxon>
        <taxon>Chlorophyta</taxon>
        <taxon>Pyramimonadophyceae</taxon>
        <taxon>Pyramimonadales</taxon>
        <taxon>Pyramimonadaceae</taxon>
        <taxon>Pyramimonas</taxon>
        <taxon>Pyramimonas incertae sedis</taxon>
    </lineage>
</organism>
<dbReference type="PANTHER" id="PTHR34554">
    <property type="entry name" value="RGS1-HXK1-INTERACTING PROTEIN 1"/>
    <property type="match status" value="1"/>
</dbReference>
<dbReference type="InterPro" id="IPR053284">
    <property type="entry name" value="RGS1-HXK1_interactor"/>
</dbReference>
<dbReference type="EMBL" id="HBFA01002783">
    <property type="protein sequence ID" value="CAD8650128.1"/>
    <property type="molecule type" value="Transcribed_RNA"/>
</dbReference>
<feature type="coiled-coil region" evidence="1">
    <location>
        <begin position="147"/>
        <end position="188"/>
    </location>
</feature>
<name>A0A7S0MSN7_9CHLO</name>
<protein>
    <submittedName>
        <fullName evidence="2">Uncharacterized protein</fullName>
    </submittedName>
</protein>
<reference evidence="2" key="1">
    <citation type="submission" date="2021-01" db="EMBL/GenBank/DDBJ databases">
        <authorList>
            <person name="Corre E."/>
            <person name="Pelletier E."/>
            <person name="Niang G."/>
            <person name="Scheremetjew M."/>
            <person name="Finn R."/>
            <person name="Kale V."/>
            <person name="Holt S."/>
            <person name="Cochrane G."/>
            <person name="Meng A."/>
            <person name="Brown T."/>
            <person name="Cohen L."/>
        </authorList>
    </citation>
    <scope>NUCLEOTIDE SEQUENCE</scope>
    <source>
        <strain evidence="2">CCMP722</strain>
    </source>
</reference>
<gene>
    <name evidence="2" type="ORF">POBO1169_LOCUS1388</name>
</gene>
<dbReference type="PANTHER" id="PTHR34554:SF2">
    <property type="entry name" value="RGS1-HXK1-INTERACTING PROTEIN 1"/>
    <property type="match status" value="1"/>
</dbReference>
<proteinExistence type="predicted"/>
<evidence type="ECO:0000256" key="1">
    <source>
        <dbReference type="SAM" id="Coils"/>
    </source>
</evidence>
<dbReference type="AlphaFoldDB" id="A0A7S0MSN7"/>
<sequence>MESLLKTLQEKKEEFVDGNIASVVGAFDSTIAKASEASADVLTQAKEQYEDKMGTAKAHSEMTLAQLHESEEKFFDQLKGGIHQCIARPYDTAAVALGVSLLLLPGPRRVLYRSTLGMFQSEEAIYRNTESKLATLKKTLESQGTQASAAEASAVEAAQQMEAARARLRAAKSQLTSLTKQATGLEMQAAEMKLAMKKLPGKEALRLRSELADAGSTAAFQRNALEKSLRRAVKALS</sequence>
<evidence type="ECO:0000313" key="2">
    <source>
        <dbReference type="EMBL" id="CAD8650128.1"/>
    </source>
</evidence>
<accession>A0A7S0MSN7</accession>
<keyword evidence="1" id="KW-0175">Coiled coil</keyword>